<reference evidence="1" key="1">
    <citation type="submission" date="2014-09" db="EMBL/GenBank/DDBJ databases">
        <authorList>
            <person name="Magalhaes I.L.F."/>
            <person name="Oliveira U."/>
            <person name="Santos F.R."/>
            <person name="Vidigal T.H.D.A."/>
            <person name="Brescovit A.D."/>
            <person name="Santos A.J."/>
        </authorList>
    </citation>
    <scope>NUCLEOTIDE SEQUENCE</scope>
    <source>
        <tissue evidence="1">Shoot tissue taken approximately 20 cm above the soil surface</tissue>
    </source>
</reference>
<protein>
    <submittedName>
        <fullName evidence="1">Uncharacterized protein</fullName>
    </submittedName>
</protein>
<organism evidence="1">
    <name type="scientific">Arundo donax</name>
    <name type="common">Giant reed</name>
    <name type="synonym">Donax arundinaceus</name>
    <dbReference type="NCBI Taxonomy" id="35708"/>
    <lineage>
        <taxon>Eukaryota</taxon>
        <taxon>Viridiplantae</taxon>
        <taxon>Streptophyta</taxon>
        <taxon>Embryophyta</taxon>
        <taxon>Tracheophyta</taxon>
        <taxon>Spermatophyta</taxon>
        <taxon>Magnoliopsida</taxon>
        <taxon>Liliopsida</taxon>
        <taxon>Poales</taxon>
        <taxon>Poaceae</taxon>
        <taxon>PACMAD clade</taxon>
        <taxon>Arundinoideae</taxon>
        <taxon>Arundineae</taxon>
        <taxon>Arundo</taxon>
    </lineage>
</organism>
<evidence type="ECO:0000313" key="1">
    <source>
        <dbReference type="EMBL" id="JAD36260.1"/>
    </source>
</evidence>
<name>A0A0A8ZHQ2_ARUDO</name>
<dbReference type="AlphaFoldDB" id="A0A0A8ZHQ2"/>
<sequence length="45" mass="5604">MLYWRFCLKDSSKMCYYAHWNSDITPSSEFQWFLNFVVVHSEIYM</sequence>
<reference evidence="1" key="2">
    <citation type="journal article" date="2015" name="Data Brief">
        <title>Shoot transcriptome of the giant reed, Arundo donax.</title>
        <authorList>
            <person name="Barrero R.A."/>
            <person name="Guerrero F.D."/>
            <person name="Moolhuijzen P."/>
            <person name="Goolsby J.A."/>
            <person name="Tidwell J."/>
            <person name="Bellgard S.E."/>
            <person name="Bellgard M.I."/>
        </authorList>
    </citation>
    <scope>NUCLEOTIDE SEQUENCE</scope>
    <source>
        <tissue evidence="1">Shoot tissue taken approximately 20 cm above the soil surface</tissue>
    </source>
</reference>
<accession>A0A0A8ZHQ2</accession>
<dbReference type="EMBL" id="GBRH01261635">
    <property type="protein sequence ID" value="JAD36260.1"/>
    <property type="molecule type" value="Transcribed_RNA"/>
</dbReference>
<proteinExistence type="predicted"/>